<dbReference type="InterPro" id="IPR016024">
    <property type="entry name" value="ARM-type_fold"/>
</dbReference>
<protein>
    <recommendedName>
        <fullName evidence="4">Importin N-terminal domain-containing protein</fullName>
    </recommendedName>
</protein>
<accession>A0ABR2K0W4</accession>
<evidence type="ECO:0000256" key="1">
    <source>
        <dbReference type="SAM" id="MobiDB-lite"/>
    </source>
</evidence>
<feature type="compositionally biased region" description="Acidic residues" evidence="1">
    <location>
        <begin position="904"/>
        <end position="925"/>
    </location>
</feature>
<dbReference type="Proteomes" id="UP001470230">
    <property type="component" value="Unassembled WGS sequence"/>
</dbReference>
<organism evidence="2 3">
    <name type="scientific">Tritrichomonas musculus</name>
    <dbReference type="NCBI Taxonomy" id="1915356"/>
    <lineage>
        <taxon>Eukaryota</taxon>
        <taxon>Metamonada</taxon>
        <taxon>Parabasalia</taxon>
        <taxon>Tritrichomonadida</taxon>
        <taxon>Tritrichomonadidae</taxon>
        <taxon>Tritrichomonas</taxon>
    </lineage>
</organism>
<name>A0ABR2K0W4_9EUKA</name>
<evidence type="ECO:0000313" key="2">
    <source>
        <dbReference type="EMBL" id="KAK8884760.1"/>
    </source>
</evidence>
<reference evidence="2 3" key="1">
    <citation type="submission" date="2024-04" db="EMBL/GenBank/DDBJ databases">
        <title>Tritrichomonas musculus Genome.</title>
        <authorList>
            <person name="Alves-Ferreira E."/>
            <person name="Grigg M."/>
            <person name="Lorenzi H."/>
            <person name="Galac M."/>
        </authorList>
    </citation>
    <scope>NUCLEOTIDE SEQUENCE [LARGE SCALE GENOMIC DNA]</scope>
    <source>
        <strain evidence="2 3">EAF2021</strain>
    </source>
</reference>
<keyword evidence="3" id="KW-1185">Reference proteome</keyword>
<sequence length="992" mass="113880">MQNNSLQDLFDGFNDPARVNEVTGRIMEQMENPQFIFFLFQSLTQQLYQENTSLYVLIQITISNNIRTKWRTLFDENAPVFWAPELRTQIALNLLEGSFSIPNQQRSHFINALKIIIELSFLKSGFIIQHLLELYNKNSSDIVCTNTYLKIAVLYSKTCSLRINSENISSDENILEELEAYDSQILNSVFSIIPNCTALITENQDACVIIFNAIKVLRFASSHISKIFSNQQFQQVLTQIIPMLAINTDNDSVLNVKVQVCKLIDKLNSTYLLLQRKKQKLKKTILRDQANREHYELLLQFDQTYREQYVPLIIQNIIQLLQMQLNFQLNKLIVNIFYEFLFYDAYNENIFTPEFLIGVLLKFARVDPDDFNEPEINPYAYVNTYMKIDLIDAYRTTRAYCAMIIEMAIDRLNLIDQLYPFFFSQSSDVFELEAKLFLLTKYLKSVKAKEKSLLGKKKNRKKAGPIQPHIKIEDFNVILEQLKNQNPPFLQITLMQICKFVLKHLNPLLGIQISEQVILGSELPIFIYYGAKMFNTCFDSIPSEQKPETSNIPQLINKLIPIGAIFKDEASPKMVQLLCTINTDNLTSYGPSLIGVLFKLAYENFKNGNPEDSSRSCDVVLDNIFDIIAKFEDDSPLLSGILVTSVNCSKEFLIEDDFESAYKIYEILALLNQKISPTNPIQIEVLGFLISHWDHIIQLYPSQDPSESIVVINSKEICQIIYPLMTGVDKTLANFPDLMQQVFKLTDLMVEKSIAALNSLFSKKQMKEYGDRMLSAGYSLFLASCIIQVFNEVNTSYLEAAISLINPIRLKYIRKGDTLITITGALFVVGACLVVNPSTTSAYLNPQMIEAISKIISHKLFTTYRDMVLAFILLMNFVKLGYQPAFEIAAKNLKYLIKYKKAEEEGEEYDEEEEEEEEAEEEESNDNQKVNNNDEYDDDDDDDDDIAKIIAPFRVPFDDYDAINLFKEVSNQSGLFNSLSPDLQQEVIGLIT</sequence>
<dbReference type="SUPFAM" id="SSF48371">
    <property type="entry name" value="ARM repeat"/>
    <property type="match status" value="1"/>
</dbReference>
<evidence type="ECO:0008006" key="4">
    <source>
        <dbReference type="Google" id="ProtNLM"/>
    </source>
</evidence>
<gene>
    <name evidence="2" type="ORF">M9Y10_043880</name>
</gene>
<proteinExistence type="predicted"/>
<comment type="caution">
    <text evidence="2">The sequence shown here is derived from an EMBL/GenBank/DDBJ whole genome shotgun (WGS) entry which is preliminary data.</text>
</comment>
<dbReference type="EMBL" id="JAPFFF010000008">
    <property type="protein sequence ID" value="KAK8884760.1"/>
    <property type="molecule type" value="Genomic_DNA"/>
</dbReference>
<feature type="compositionally biased region" description="Acidic residues" evidence="1">
    <location>
        <begin position="934"/>
        <end position="943"/>
    </location>
</feature>
<feature type="region of interest" description="Disordered" evidence="1">
    <location>
        <begin position="904"/>
        <end position="943"/>
    </location>
</feature>
<evidence type="ECO:0000313" key="3">
    <source>
        <dbReference type="Proteomes" id="UP001470230"/>
    </source>
</evidence>